<sequence>MKFFVILLFSSIRIGLSTFGLYDFKDHRLTGMLKPSANLNLTIQNFRFYSDLGLKVIKTEDSLNSEWKLYQCYLKYQKNNLEIKGGKILFIPGFAGLFNPFFNKPAFETVETDLEGEKGVFLRFTSRVATPTLFATFDSLTYNLKAQLCRSLSKYEIGIYSEFSKQVNLGAFVGYFGSQVVKIQGFLEDSLLKLSANIEFPVRSTLISLWYSHRSHPEFTVIPIAYLLTRNLLALEIKFPEKIFEIPYFLVFYDSDNKTLALLLDYRYVMGNNFLLETGFTSSINKGNLNYAIYGGFKLTKGF</sequence>
<reference evidence="1" key="1">
    <citation type="journal article" date="2020" name="mSystems">
        <title>Genome- and Community-Level Interaction Insights into Carbon Utilization and Element Cycling Functions of Hydrothermarchaeota in Hydrothermal Sediment.</title>
        <authorList>
            <person name="Zhou Z."/>
            <person name="Liu Y."/>
            <person name="Xu W."/>
            <person name="Pan J."/>
            <person name="Luo Z.H."/>
            <person name="Li M."/>
        </authorList>
    </citation>
    <scope>NUCLEOTIDE SEQUENCE [LARGE SCALE GENOMIC DNA]</scope>
    <source>
        <strain evidence="1">SpSt-754</strain>
    </source>
</reference>
<proteinExistence type="predicted"/>
<name>A0A7V3KMG9_UNCW3</name>
<organism evidence="1">
    <name type="scientific">candidate division WOR-3 bacterium</name>
    <dbReference type="NCBI Taxonomy" id="2052148"/>
    <lineage>
        <taxon>Bacteria</taxon>
        <taxon>Bacteria division WOR-3</taxon>
    </lineage>
</organism>
<dbReference type="EMBL" id="DTGD01000031">
    <property type="protein sequence ID" value="HGB35422.1"/>
    <property type="molecule type" value="Genomic_DNA"/>
</dbReference>
<evidence type="ECO:0000313" key="1">
    <source>
        <dbReference type="EMBL" id="HGB35422.1"/>
    </source>
</evidence>
<gene>
    <name evidence="1" type="ORF">ENV38_00735</name>
</gene>
<dbReference type="AlphaFoldDB" id="A0A7V3KMG9"/>
<comment type="caution">
    <text evidence="1">The sequence shown here is derived from an EMBL/GenBank/DDBJ whole genome shotgun (WGS) entry which is preliminary data.</text>
</comment>
<accession>A0A7V3KMG9</accession>
<protein>
    <submittedName>
        <fullName evidence="1">Uncharacterized protein</fullName>
    </submittedName>
</protein>